<proteinExistence type="predicted"/>
<dbReference type="AlphaFoldDB" id="A0A0A8YYS7"/>
<reference evidence="1" key="2">
    <citation type="journal article" date="2015" name="Data Brief">
        <title>Shoot transcriptome of the giant reed, Arundo donax.</title>
        <authorList>
            <person name="Barrero R.A."/>
            <person name="Guerrero F.D."/>
            <person name="Moolhuijzen P."/>
            <person name="Goolsby J.A."/>
            <person name="Tidwell J."/>
            <person name="Bellgard S.E."/>
            <person name="Bellgard M.I."/>
        </authorList>
    </citation>
    <scope>NUCLEOTIDE SEQUENCE</scope>
    <source>
        <tissue evidence="1">Shoot tissue taken approximately 20 cm above the soil surface</tissue>
    </source>
</reference>
<sequence>MRLAISFGNMPTRLLPERLSELMLPHPNRTPATTLPDMRLLERSRYCKPEHLMNAGISPEILFPERSNHRIPPAPALTIHWRSP</sequence>
<accession>A0A0A8YYS7</accession>
<dbReference type="EMBL" id="GBRH01268295">
    <property type="protein sequence ID" value="JAD29600.1"/>
    <property type="molecule type" value="Transcribed_RNA"/>
</dbReference>
<name>A0A0A8YYS7_ARUDO</name>
<protein>
    <submittedName>
        <fullName evidence="1">Uncharacterized protein</fullName>
    </submittedName>
</protein>
<organism evidence="1">
    <name type="scientific">Arundo donax</name>
    <name type="common">Giant reed</name>
    <name type="synonym">Donax arundinaceus</name>
    <dbReference type="NCBI Taxonomy" id="35708"/>
    <lineage>
        <taxon>Eukaryota</taxon>
        <taxon>Viridiplantae</taxon>
        <taxon>Streptophyta</taxon>
        <taxon>Embryophyta</taxon>
        <taxon>Tracheophyta</taxon>
        <taxon>Spermatophyta</taxon>
        <taxon>Magnoliopsida</taxon>
        <taxon>Liliopsida</taxon>
        <taxon>Poales</taxon>
        <taxon>Poaceae</taxon>
        <taxon>PACMAD clade</taxon>
        <taxon>Arundinoideae</taxon>
        <taxon>Arundineae</taxon>
        <taxon>Arundo</taxon>
    </lineage>
</organism>
<reference evidence="1" key="1">
    <citation type="submission" date="2014-09" db="EMBL/GenBank/DDBJ databases">
        <authorList>
            <person name="Magalhaes I.L.F."/>
            <person name="Oliveira U."/>
            <person name="Santos F.R."/>
            <person name="Vidigal T.H.D.A."/>
            <person name="Brescovit A.D."/>
            <person name="Santos A.J."/>
        </authorList>
    </citation>
    <scope>NUCLEOTIDE SEQUENCE</scope>
    <source>
        <tissue evidence="1">Shoot tissue taken approximately 20 cm above the soil surface</tissue>
    </source>
</reference>
<evidence type="ECO:0000313" key="1">
    <source>
        <dbReference type="EMBL" id="JAD29600.1"/>
    </source>
</evidence>